<dbReference type="RefSeq" id="WP_095335172.1">
    <property type="nucleotide sequence ID" value="NZ_NQNY01000018.1"/>
</dbReference>
<evidence type="ECO:0000313" key="2">
    <source>
        <dbReference type="Proteomes" id="UP000216943"/>
    </source>
</evidence>
<reference evidence="2" key="1">
    <citation type="submission" date="2017-08" db="EMBL/GenBank/DDBJ databases">
        <authorList>
            <person name="Alvarez-Ponce D."/>
            <person name="Weitzman C.L."/>
            <person name="Tillett R.L."/>
            <person name="Sandmeier F.C."/>
            <person name="Tracy C.R."/>
        </authorList>
    </citation>
    <scope>NUCLEOTIDE SEQUENCE [LARGE SCALE GENOMIC DNA]</scope>
    <source>
        <strain evidence="2">723</strain>
    </source>
</reference>
<dbReference type="Pfam" id="PF10896">
    <property type="entry name" value="DUF2714"/>
    <property type="match status" value="1"/>
</dbReference>
<dbReference type="OrthoDB" id="399999at2"/>
<dbReference type="InterPro" id="IPR021222">
    <property type="entry name" value="DUF2714"/>
</dbReference>
<organism evidence="1 2">
    <name type="scientific">Mycoplasmopsis agassizii</name>
    <dbReference type="NCBI Taxonomy" id="33922"/>
    <lineage>
        <taxon>Bacteria</taxon>
        <taxon>Bacillati</taxon>
        <taxon>Mycoplasmatota</taxon>
        <taxon>Mycoplasmoidales</taxon>
        <taxon>Metamycoplasmataceae</taxon>
        <taxon>Mycoplasmopsis</taxon>
    </lineage>
</organism>
<accession>A0A269THK0</accession>
<dbReference type="AlphaFoldDB" id="A0A269THK0"/>
<proteinExistence type="predicted"/>
<protein>
    <recommendedName>
        <fullName evidence="3">DUF2714 domain-containing protein</fullName>
    </recommendedName>
</protein>
<name>A0A269THK0_9BACT</name>
<sequence length="170" mass="19786">MNLKTKNQKLKDVNFKEIKINTKYDELVILDNFVSFNQLLGTSLLITNISDESDTVKNLNEKINEAIFKNKDIVFEKFVISWSRNLRFSFNKLFPTLDTKESSNSESFSMKSSSNSNLDKLLKIINLQIQKYLFTEERYIEVIKGIIVFLSPDTKSLKIVFDRNIVNLEA</sequence>
<gene>
    <name evidence="1" type="ORF">CJJ23_04605</name>
</gene>
<evidence type="ECO:0000313" key="1">
    <source>
        <dbReference type="EMBL" id="PAK20942.1"/>
    </source>
</evidence>
<comment type="caution">
    <text evidence="1">The sequence shown here is derived from an EMBL/GenBank/DDBJ whole genome shotgun (WGS) entry which is preliminary data.</text>
</comment>
<dbReference type="Proteomes" id="UP000216943">
    <property type="component" value="Unassembled WGS sequence"/>
</dbReference>
<evidence type="ECO:0008006" key="3">
    <source>
        <dbReference type="Google" id="ProtNLM"/>
    </source>
</evidence>
<dbReference type="EMBL" id="NQNY01000018">
    <property type="protein sequence ID" value="PAK20942.1"/>
    <property type="molecule type" value="Genomic_DNA"/>
</dbReference>